<dbReference type="GO" id="GO:0004519">
    <property type="term" value="F:endonuclease activity"/>
    <property type="evidence" value="ECO:0007669"/>
    <property type="project" value="InterPro"/>
</dbReference>
<dbReference type="Proteomes" id="UP000646833">
    <property type="component" value="Unassembled WGS sequence"/>
</dbReference>
<dbReference type="AlphaFoldDB" id="A0A830DYV0"/>
<feature type="domain" description="HNH" evidence="1">
    <location>
        <begin position="5"/>
        <end position="46"/>
    </location>
</feature>
<comment type="caution">
    <text evidence="2">The sequence shown here is derived from an EMBL/GenBank/DDBJ whole genome shotgun (WGS) entry which is preliminary data.</text>
</comment>
<organism evidence="2 3">
    <name type="scientific">Haloferax sulfurifontis</name>
    <dbReference type="NCBI Taxonomy" id="255616"/>
    <lineage>
        <taxon>Archaea</taxon>
        <taxon>Methanobacteriati</taxon>
        <taxon>Methanobacteriota</taxon>
        <taxon>Stenosarchaea group</taxon>
        <taxon>Halobacteria</taxon>
        <taxon>Halobacteriales</taxon>
        <taxon>Haloferacaceae</taxon>
        <taxon>Haloferax</taxon>
    </lineage>
</organism>
<dbReference type="GO" id="GO:0003676">
    <property type="term" value="F:nucleic acid binding"/>
    <property type="evidence" value="ECO:0007669"/>
    <property type="project" value="InterPro"/>
</dbReference>
<dbReference type="CDD" id="cd00085">
    <property type="entry name" value="HNHc"/>
    <property type="match status" value="1"/>
</dbReference>
<dbReference type="Gene3D" id="1.10.30.50">
    <property type="match status" value="1"/>
</dbReference>
<proteinExistence type="predicted"/>
<accession>A0A830DYV0</accession>
<dbReference type="InterPro" id="IPR003615">
    <property type="entry name" value="HNH_nuc"/>
</dbReference>
<dbReference type="RefSeq" id="WP_083874888.1">
    <property type="nucleotide sequence ID" value="NZ_BMCI01000010.1"/>
</dbReference>
<reference evidence="2" key="2">
    <citation type="submission" date="2020-09" db="EMBL/GenBank/DDBJ databases">
        <authorList>
            <person name="Sun Q."/>
            <person name="Sedlacek I."/>
        </authorList>
    </citation>
    <scope>NUCLEOTIDE SEQUENCE</scope>
    <source>
        <strain evidence="2">CCM 7217</strain>
    </source>
</reference>
<evidence type="ECO:0000313" key="2">
    <source>
        <dbReference type="EMBL" id="GGC72543.1"/>
    </source>
</evidence>
<dbReference type="GO" id="GO:0008270">
    <property type="term" value="F:zinc ion binding"/>
    <property type="evidence" value="ECO:0007669"/>
    <property type="project" value="InterPro"/>
</dbReference>
<sequence>MASKCFICAESNPNVLEQHRVVPQRYGGTDTEDNLETLCANCHSAVEKLYNDDVFSQIADADPSPKPTTALDQIIVAYCNAINSGEIVENEGYAIVHRGKPNAELRFNLNVSYEQVREFAMSTESEIGLPRTLTEARGVFKTAYKTGTDYVVSFSTYTPELNQSVGVHIQRASEEIDDFELSDSA</sequence>
<dbReference type="InterPro" id="IPR002711">
    <property type="entry name" value="HNH"/>
</dbReference>
<dbReference type="EMBL" id="BMCI01000010">
    <property type="protein sequence ID" value="GGC72543.1"/>
    <property type="molecule type" value="Genomic_DNA"/>
</dbReference>
<protein>
    <recommendedName>
        <fullName evidence="1">HNH domain-containing protein</fullName>
    </recommendedName>
</protein>
<evidence type="ECO:0000259" key="1">
    <source>
        <dbReference type="Pfam" id="PF01844"/>
    </source>
</evidence>
<reference evidence="2" key="1">
    <citation type="journal article" date="2014" name="Int. J. Syst. Evol. Microbiol.">
        <title>Complete genome sequence of Corynebacterium casei LMG S-19264T (=DSM 44701T), isolated from a smear-ripened cheese.</title>
        <authorList>
            <consortium name="US DOE Joint Genome Institute (JGI-PGF)"/>
            <person name="Walter F."/>
            <person name="Albersmeier A."/>
            <person name="Kalinowski J."/>
            <person name="Ruckert C."/>
        </authorList>
    </citation>
    <scope>NUCLEOTIDE SEQUENCE</scope>
    <source>
        <strain evidence="2">CCM 7217</strain>
    </source>
</reference>
<evidence type="ECO:0000313" key="3">
    <source>
        <dbReference type="Proteomes" id="UP000646833"/>
    </source>
</evidence>
<gene>
    <name evidence="2" type="ORF">GCM10007209_38110</name>
</gene>
<dbReference type="Pfam" id="PF01844">
    <property type="entry name" value="HNH"/>
    <property type="match status" value="1"/>
</dbReference>
<name>A0A830DYV0_9EURY</name>